<dbReference type="InterPro" id="IPR050680">
    <property type="entry name" value="YpeA/RimI_acetyltransf"/>
</dbReference>
<reference evidence="5" key="1">
    <citation type="submission" date="2017-02" db="EMBL/GenBank/DDBJ databases">
        <authorList>
            <person name="Varghese N."/>
            <person name="Submissions S."/>
        </authorList>
    </citation>
    <scope>NUCLEOTIDE SEQUENCE [LARGE SCALE GENOMIC DNA]</scope>
    <source>
        <strain evidence="5">DSM 23966</strain>
    </source>
</reference>
<dbReference type="InterPro" id="IPR016181">
    <property type="entry name" value="Acyl_CoA_acyltransferase"/>
</dbReference>
<dbReference type="AlphaFoldDB" id="A0A1T4YUU8"/>
<dbReference type="Gene3D" id="3.40.630.30">
    <property type="match status" value="1"/>
</dbReference>
<dbReference type="Pfam" id="PF00583">
    <property type="entry name" value="Acetyltransf_1"/>
    <property type="match status" value="1"/>
</dbReference>
<feature type="domain" description="N-acetyltransferase" evidence="3">
    <location>
        <begin position="3"/>
        <end position="150"/>
    </location>
</feature>
<accession>A0A1T4YUU8</accession>
<dbReference type="InterPro" id="IPR027455">
    <property type="entry name" value="Sper_AcTfrase_N"/>
</dbReference>
<dbReference type="Proteomes" id="UP000190042">
    <property type="component" value="Unassembled WGS sequence"/>
</dbReference>
<protein>
    <submittedName>
        <fullName evidence="4">Diamine N-acetyltransferase</fullName>
    </submittedName>
</protein>
<evidence type="ECO:0000313" key="5">
    <source>
        <dbReference type="Proteomes" id="UP000190042"/>
    </source>
</evidence>
<dbReference type="PANTHER" id="PTHR43420:SF47">
    <property type="entry name" value="N-ACETYLTRANSFERASE DOMAIN-CONTAINING PROTEIN"/>
    <property type="match status" value="1"/>
</dbReference>
<keyword evidence="5" id="KW-1185">Reference proteome</keyword>
<name>A0A1T4YUU8_9BACL</name>
<dbReference type="CDD" id="cd04301">
    <property type="entry name" value="NAT_SF"/>
    <property type="match status" value="1"/>
</dbReference>
<dbReference type="EMBL" id="FUYJ01000009">
    <property type="protein sequence ID" value="SKB05594.1"/>
    <property type="molecule type" value="Genomic_DNA"/>
</dbReference>
<evidence type="ECO:0000313" key="4">
    <source>
        <dbReference type="EMBL" id="SKB05594.1"/>
    </source>
</evidence>
<dbReference type="InterPro" id="IPR000182">
    <property type="entry name" value="GNAT_dom"/>
</dbReference>
<dbReference type="Gene3D" id="1.10.287.900">
    <property type="entry name" value="The crystal structure of the spermine/spermidine acetyltransferase from enterococcus faecali"/>
    <property type="match status" value="1"/>
</dbReference>
<evidence type="ECO:0000259" key="3">
    <source>
        <dbReference type="PROSITE" id="PS51186"/>
    </source>
</evidence>
<dbReference type="SUPFAM" id="SSF55729">
    <property type="entry name" value="Acyl-CoA N-acyltransferases (Nat)"/>
    <property type="match status" value="1"/>
</dbReference>
<organism evidence="4 5">
    <name type="scientific">Sporosarcina newyorkensis</name>
    <dbReference type="NCBI Taxonomy" id="759851"/>
    <lineage>
        <taxon>Bacteria</taxon>
        <taxon>Bacillati</taxon>
        <taxon>Bacillota</taxon>
        <taxon>Bacilli</taxon>
        <taxon>Bacillales</taxon>
        <taxon>Caryophanaceae</taxon>
        <taxon>Sporosarcina</taxon>
    </lineage>
</organism>
<proteinExistence type="predicted"/>
<evidence type="ECO:0000256" key="2">
    <source>
        <dbReference type="ARBA" id="ARBA00023315"/>
    </source>
</evidence>
<keyword evidence="1 4" id="KW-0808">Transferase</keyword>
<dbReference type="RefSeq" id="WP_078818613.1">
    <property type="nucleotide sequence ID" value="NZ_FUYJ01000009.1"/>
</dbReference>
<gene>
    <name evidence="4" type="ORF">SAMN04244570_3687</name>
</gene>
<keyword evidence="2" id="KW-0012">Acyltransferase</keyword>
<dbReference type="GO" id="GO:0016747">
    <property type="term" value="F:acyltransferase activity, transferring groups other than amino-acyl groups"/>
    <property type="evidence" value="ECO:0007669"/>
    <property type="project" value="InterPro"/>
</dbReference>
<evidence type="ECO:0000256" key="1">
    <source>
        <dbReference type="ARBA" id="ARBA00022679"/>
    </source>
</evidence>
<dbReference type="PANTHER" id="PTHR43420">
    <property type="entry name" value="ACETYLTRANSFERASE"/>
    <property type="match status" value="1"/>
</dbReference>
<sequence>MSLHIREVTTDNWEDIAYLSVNDDQKNFIESNAFSLAQSKFEPEWKSVGLYDEEELIGYAMHGRDKATNDVWLDRFMIDHNHQGKGYASRFLKHLLIEMQKKYDCEMIYLSIYPDNTKAQRLYEKFGFVLNGKIDNLGEFPCLIMELDLKRSPLK</sequence>
<dbReference type="PROSITE" id="PS51186">
    <property type="entry name" value="GNAT"/>
    <property type="match status" value="1"/>
</dbReference>